<evidence type="ECO:0000256" key="1">
    <source>
        <dbReference type="SAM" id="Phobius"/>
    </source>
</evidence>
<dbReference type="Gene3D" id="3.40.50.150">
    <property type="entry name" value="Vaccinia Virus protein VP39"/>
    <property type="match status" value="1"/>
</dbReference>
<protein>
    <submittedName>
        <fullName evidence="2">Uncharacterized protein</fullName>
    </submittedName>
</protein>
<organism evidence="2 3">
    <name type="scientific">Methylobacterium durans</name>
    <dbReference type="NCBI Taxonomy" id="2202825"/>
    <lineage>
        <taxon>Bacteria</taxon>
        <taxon>Pseudomonadati</taxon>
        <taxon>Pseudomonadota</taxon>
        <taxon>Alphaproteobacteria</taxon>
        <taxon>Hyphomicrobiales</taxon>
        <taxon>Methylobacteriaceae</taxon>
        <taxon>Methylobacterium</taxon>
    </lineage>
</organism>
<dbReference type="InterPro" id="IPR029063">
    <property type="entry name" value="SAM-dependent_MTases_sf"/>
</dbReference>
<keyword evidence="1" id="KW-0812">Transmembrane</keyword>
<name>A0A2U8WCL2_9HYPH</name>
<dbReference type="SUPFAM" id="SSF53335">
    <property type="entry name" value="S-adenosyl-L-methionine-dependent methyltransferases"/>
    <property type="match status" value="1"/>
</dbReference>
<proteinExistence type="predicted"/>
<gene>
    <name evidence="2" type="ORF">DK389_26060</name>
</gene>
<dbReference type="Proteomes" id="UP000245926">
    <property type="component" value="Chromosome"/>
</dbReference>
<keyword evidence="3" id="KW-1185">Reference proteome</keyword>
<evidence type="ECO:0000313" key="3">
    <source>
        <dbReference type="Proteomes" id="UP000245926"/>
    </source>
</evidence>
<dbReference type="KEGG" id="mets:DK389_26060"/>
<sequence>MYLNSAFSNQRQTLLRLRRQIRRSAQRYIGRYPNAMVVTLLLYNLWWKLRHIAGRSTTEVNALVSEFDTNEACDYIEGNFAGYELAAGTTQFSGRMLEIGPGGSAGGALLAREAGCEAVDLVDRFVVVADERRMSAVYQELARRHNVEQFRVGPSWSKFNLSEISWFEGHSAESFLSRCARESANYYSWIVSTAVVQDLYNPLSALRDMVTCLKPGGKMVHYIDTRDQGFFSQYNHELTWLTIPSFLWPALTRASGAPNRVLLHRYEAVLAELERKGLITYKIFITGLLGNTSLDKRQTLDDISEHLWAPPLAEVEAKKAGFAKEFRQVPSKYLAVTSFVLVVEKTSSSTSSN</sequence>
<dbReference type="EMBL" id="CP029550">
    <property type="protein sequence ID" value="AWN43338.1"/>
    <property type="molecule type" value="Genomic_DNA"/>
</dbReference>
<accession>A0A2U8WCL2</accession>
<dbReference type="AlphaFoldDB" id="A0A2U8WCL2"/>
<reference evidence="3" key="1">
    <citation type="submission" date="2018-05" db="EMBL/GenBank/DDBJ databases">
        <title>Complete Genome Sequence of Methylobacterium sp. 17SD2-17.</title>
        <authorList>
            <person name="Srinivasan S."/>
        </authorList>
    </citation>
    <scope>NUCLEOTIDE SEQUENCE [LARGE SCALE GENOMIC DNA]</scope>
    <source>
        <strain evidence="3">17SD2-17</strain>
    </source>
</reference>
<evidence type="ECO:0000313" key="2">
    <source>
        <dbReference type="EMBL" id="AWN43338.1"/>
    </source>
</evidence>
<keyword evidence="1" id="KW-0472">Membrane</keyword>
<keyword evidence="1" id="KW-1133">Transmembrane helix</keyword>
<feature type="transmembrane region" description="Helical" evidence="1">
    <location>
        <begin position="28"/>
        <end position="47"/>
    </location>
</feature>
<dbReference type="OrthoDB" id="7261154at2"/>
<dbReference type="Pfam" id="PF13489">
    <property type="entry name" value="Methyltransf_23"/>
    <property type="match status" value="1"/>
</dbReference>